<evidence type="ECO:0000256" key="1">
    <source>
        <dbReference type="SAM" id="SignalP"/>
    </source>
</evidence>
<comment type="caution">
    <text evidence="2">The sequence shown here is derived from an EMBL/GenBank/DDBJ whole genome shotgun (WGS) entry which is preliminary data.</text>
</comment>
<dbReference type="AlphaFoldDB" id="A0A7W3JKE0"/>
<dbReference type="Proteomes" id="UP000522688">
    <property type="component" value="Unassembled WGS sequence"/>
</dbReference>
<dbReference type="PROSITE" id="PS51257">
    <property type="entry name" value="PROKAR_LIPOPROTEIN"/>
    <property type="match status" value="1"/>
</dbReference>
<name>A0A7W3JKE0_9MICO</name>
<organism evidence="2 3">
    <name type="scientific">Frigoribacterium faeni</name>
    <dbReference type="NCBI Taxonomy" id="145483"/>
    <lineage>
        <taxon>Bacteria</taxon>
        <taxon>Bacillati</taxon>
        <taxon>Actinomycetota</taxon>
        <taxon>Actinomycetes</taxon>
        <taxon>Micrococcales</taxon>
        <taxon>Microbacteriaceae</taxon>
        <taxon>Frigoribacterium</taxon>
    </lineage>
</organism>
<keyword evidence="1" id="KW-0732">Signal</keyword>
<protein>
    <recommendedName>
        <fullName evidence="4">Lipoprotein</fullName>
    </recommendedName>
</protein>
<feature type="signal peptide" evidence="1">
    <location>
        <begin position="1"/>
        <end position="30"/>
    </location>
</feature>
<feature type="chain" id="PRO_5031222576" description="Lipoprotein" evidence="1">
    <location>
        <begin position="31"/>
        <end position="171"/>
    </location>
</feature>
<dbReference type="RefSeq" id="WP_146856359.1">
    <property type="nucleotide sequence ID" value="NZ_BAAAHR010000003.1"/>
</dbReference>
<sequence>MSRFVPRSAVRMAGAGAVALVLAAACTSCAASVDHTIKGKIKEQAEQMRSYLEYIGDNPTGDSVEQRIRAGELYTDLALDGAEPASDSPAGPPTSVVYDLSTDEQGVVSVSFLIADQSTGSVGLFGSDTRALVACMTLTANPDGQIRGSSAECPDYVDTLYSAYRQVAMQP</sequence>
<dbReference type="EMBL" id="JACGWW010000004">
    <property type="protein sequence ID" value="MBA8814390.1"/>
    <property type="molecule type" value="Genomic_DNA"/>
</dbReference>
<reference evidence="2 3" key="1">
    <citation type="submission" date="2020-07" db="EMBL/GenBank/DDBJ databases">
        <title>Sequencing the genomes of 1000 actinobacteria strains.</title>
        <authorList>
            <person name="Klenk H.-P."/>
        </authorList>
    </citation>
    <scope>NUCLEOTIDE SEQUENCE [LARGE SCALE GENOMIC DNA]</scope>
    <source>
        <strain evidence="2 3">DSM 10309</strain>
    </source>
</reference>
<evidence type="ECO:0000313" key="2">
    <source>
        <dbReference type="EMBL" id="MBA8814390.1"/>
    </source>
</evidence>
<gene>
    <name evidence="2" type="ORF">FB463_002661</name>
</gene>
<proteinExistence type="predicted"/>
<evidence type="ECO:0000313" key="3">
    <source>
        <dbReference type="Proteomes" id="UP000522688"/>
    </source>
</evidence>
<accession>A0A7W3JKE0</accession>
<evidence type="ECO:0008006" key="4">
    <source>
        <dbReference type="Google" id="ProtNLM"/>
    </source>
</evidence>